<evidence type="ECO:0000256" key="1">
    <source>
        <dbReference type="ARBA" id="ARBA00023121"/>
    </source>
</evidence>
<feature type="domain" description="ACB" evidence="3">
    <location>
        <begin position="1"/>
        <end position="88"/>
    </location>
</feature>
<dbReference type="InterPro" id="IPR035984">
    <property type="entry name" value="Acyl-CoA-binding_sf"/>
</dbReference>
<dbReference type="InterPro" id="IPR014352">
    <property type="entry name" value="FERM/acyl-CoA-bd_prot_sf"/>
</dbReference>
<dbReference type="Gene3D" id="1.20.80.10">
    <property type="match status" value="1"/>
</dbReference>
<keyword evidence="5" id="KW-1185">Reference proteome</keyword>
<dbReference type="Proteomes" id="UP000270296">
    <property type="component" value="Unassembled WGS sequence"/>
</dbReference>
<reference evidence="4 5" key="2">
    <citation type="submission" date="2018-11" db="EMBL/GenBank/DDBJ databases">
        <authorList>
            <consortium name="Pathogen Informatics"/>
        </authorList>
    </citation>
    <scope>NUCLEOTIDE SEQUENCE [LARGE SCALE GENOMIC DNA]</scope>
</reference>
<dbReference type="FunFam" id="1.20.80.10:FF:000010">
    <property type="entry name" value="Acyl-CoA-binding domain-containing protein 5"/>
    <property type="match status" value="1"/>
</dbReference>
<proteinExistence type="predicted"/>
<dbReference type="AlphaFoldDB" id="A0A183IN51"/>
<dbReference type="GO" id="GO:0006631">
    <property type="term" value="P:fatty acid metabolic process"/>
    <property type="evidence" value="ECO:0007669"/>
    <property type="project" value="TreeGrafter"/>
</dbReference>
<dbReference type="Pfam" id="PF00887">
    <property type="entry name" value="ACBP"/>
    <property type="match status" value="1"/>
</dbReference>
<dbReference type="SUPFAM" id="SSF47027">
    <property type="entry name" value="Acyl-CoA binding protein"/>
    <property type="match status" value="1"/>
</dbReference>
<dbReference type="WBParaSite" id="SBAD_0000525601-mRNA-1">
    <property type="protein sequence ID" value="SBAD_0000525601-mRNA-1"/>
    <property type="gene ID" value="SBAD_0000525601"/>
</dbReference>
<gene>
    <name evidence="4" type="ORF">SBAD_LOCUS5047</name>
</gene>
<dbReference type="GO" id="GO:0000062">
    <property type="term" value="F:fatty-acyl-CoA binding"/>
    <property type="evidence" value="ECO:0007669"/>
    <property type="project" value="InterPro"/>
</dbReference>
<evidence type="ECO:0000313" key="6">
    <source>
        <dbReference type="WBParaSite" id="SBAD_0000525601-mRNA-1"/>
    </source>
</evidence>
<keyword evidence="1" id="KW-0446">Lipid-binding</keyword>
<sequence length="89" mass="10313">MDLCKKFEEMAETVRNLKTRPTDDEMLDIYGLYKQAMVGDVTSDKPTFFDFKGKSKWEAWKKCKGISKESAMNQYIAKGEQLIEKYGKA</sequence>
<name>A0A183IN51_9BILA</name>
<reference evidence="6" key="1">
    <citation type="submission" date="2016-06" db="UniProtKB">
        <authorList>
            <consortium name="WormBaseParasite"/>
        </authorList>
    </citation>
    <scope>IDENTIFICATION</scope>
</reference>
<evidence type="ECO:0000313" key="4">
    <source>
        <dbReference type="EMBL" id="VDP06115.1"/>
    </source>
</evidence>
<evidence type="ECO:0000256" key="2">
    <source>
        <dbReference type="ARBA" id="ARBA00059808"/>
    </source>
</evidence>
<accession>A0A183IN51</accession>
<dbReference type="PROSITE" id="PS51228">
    <property type="entry name" value="ACB_2"/>
    <property type="match status" value="1"/>
</dbReference>
<dbReference type="PANTHER" id="PTHR23310">
    <property type="entry name" value="ACYL-COA-BINDING PROTEIN, ACBP"/>
    <property type="match status" value="1"/>
</dbReference>
<dbReference type="PRINTS" id="PR00689">
    <property type="entry name" value="ACOABINDINGP"/>
</dbReference>
<dbReference type="InterPro" id="IPR000582">
    <property type="entry name" value="Acyl-CoA-binding_protein"/>
</dbReference>
<comment type="function">
    <text evidence="2">Binds medium- and long-chain acyl-CoA esters with very high affinity and may function as an intracellular carrier of acyl-CoA esters.</text>
</comment>
<dbReference type="GO" id="GO:0019915">
    <property type="term" value="P:lipid storage"/>
    <property type="evidence" value="ECO:0007669"/>
    <property type="project" value="UniProtKB-ARBA"/>
</dbReference>
<dbReference type="EMBL" id="UZAM01008720">
    <property type="protein sequence ID" value="VDP06115.1"/>
    <property type="molecule type" value="Genomic_DNA"/>
</dbReference>
<evidence type="ECO:0000259" key="3">
    <source>
        <dbReference type="PROSITE" id="PS51228"/>
    </source>
</evidence>
<dbReference type="OrthoDB" id="346910at2759"/>
<organism evidence="6">
    <name type="scientific">Soboliphyme baturini</name>
    <dbReference type="NCBI Taxonomy" id="241478"/>
    <lineage>
        <taxon>Eukaryota</taxon>
        <taxon>Metazoa</taxon>
        <taxon>Ecdysozoa</taxon>
        <taxon>Nematoda</taxon>
        <taxon>Enoplea</taxon>
        <taxon>Dorylaimia</taxon>
        <taxon>Dioctophymatida</taxon>
        <taxon>Dioctophymatoidea</taxon>
        <taxon>Soboliphymatidae</taxon>
        <taxon>Soboliphyme</taxon>
    </lineage>
</organism>
<dbReference type="PANTHER" id="PTHR23310:SF124">
    <property type="entry name" value="ACB DOMAIN-CONTAINING PROTEIN"/>
    <property type="match status" value="1"/>
</dbReference>
<evidence type="ECO:0000313" key="5">
    <source>
        <dbReference type="Proteomes" id="UP000270296"/>
    </source>
</evidence>
<protein>
    <submittedName>
        <fullName evidence="6">ACB domain-containing protein</fullName>
    </submittedName>
</protein>